<dbReference type="InterPro" id="IPR013320">
    <property type="entry name" value="ConA-like_dom_sf"/>
</dbReference>
<evidence type="ECO:0000259" key="3">
    <source>
        <dbReference type="SMART" id="SM00560"/>
    </source>
</evidence>
<dbReference type="SMART" id="SM00560">
    <property type="entry name" value="LamGL"/>
    <property type="match status" value="1"/>
</dbReference>
<comment type="caution">
    <text evidence="4">The sequence shown here is derived from an EMBL/GenBank/DDBJ whole genome shotgun (WGS) entry which is preliminary data.</text>
</comment>
<evidence type="ECO:0000256" key="1">
    <source>
        <dbReference type="ARBA" id="ARBA00022729"/>
    </source>
</evidence>
<sequence length="217" mass="23378">MLAAHWTFEEETIRKTDPLDRRALDVTGGGLPALLDPAVGLVPARTGRALSFHGGDRAVIPTAPQLELDQLFGFGVAFFLRLGEAPTGTWRGALYKSVGPRDARGMGCWLYPDEQRLRFQLFTLRGGAEYADTSNLPQDRWVHVAVVVDPEEIYVYLDGELDRAVRLDHPVVSPSGDIFVGSDAGGLGFVGEIADLRVYSTALTGEAVAALAGPDPC</sequence>
<protein>
    <recommendedName>
        <fullName evidence="3">LamG-like jellyroll fold domain-containing protein</fullName>
    </recommendedName>
</protein>
<gene>
    <name evidence="4" type="ORF">GCM10010439_39460</name>
</gene>
<evidence type="ECO:0000256" key="2">
    <source>
        <dbReference type="ARBA" id="ARBA00023157"/>
    </source>
</evidence>
<dbReference type="Gene3D" id="2.60.120.200">
    <property type="match status" value="1"/>
</dbReference>
<evidence type="ECO:0000313" key="4">
    <source>
        <dbReference type="EMBL" id="GAA2729295.1"/>
    </source>
</evidence>
<evidence type="ECO:0000313" key="5">
    <source>
        <dbReference type="Proteomes" id="UP001501842"/>
    </source>
</evidence>
<dbReference type="Pfam" id="PF13385">
    <property type="entry name" value="Laminin_G_3"/>
    <property type="match status" value="1"/>
</dbReference>
<name>A0ABN3UBT7_9ACTN</name>
<feature type="domain" description="LamG-like jellyroll fold" evidence="3">
    <location>
        <begin position="72"/>
        <end position="206"/>
    </location>
</feature>
<dbReference type="Proteomes" id="UP001501842">
    <property type="component" value="Unassembled WGS sequence"/>
</dbReference>
<organism evidence="4 5">
    <name type="scientific">Actinocorallia aurantiaca</name>
    <dbReference type="NCBI Taxonomy" id="46204"/>
    <lineage>
        <taxon>Bacteria</taxon>
        <taxon>Bacillati</taxon>
        <taxon>Actinomycetota</taxon>
        <taxon>Actinomycetes</taxon>
        <taxon>Streptosporangiales</taxon>
        <taxon>Thermomonosporaceae</taxon>
        <taxon>Actinocorallia</taxon>
    </lineage>
</organism>
<keyword evidence="2" id="KW-1015">Disulfide bond</keyword>
<dbReference type="RefSeq" id="WP_344451993.1">
    <property type="nucleotide sequence ID" value="NZ_BAAATZ010000015.1"/>
</dbReference>
<reference evidence="5" key="1">
    <citation type="journal article" date="2019" name="Int. J. Syst. Evol. Microbiol.">
        <title>The Global Catalogue of Microorganisms (GCM) 10K type strain sequencing project: providing services to taxonomists for standard genome sequencing and annotation.</title>
        <authorList>
            <consortium name="The Broad Institute Genomics Platform"/>
            <consortium name="The Broad Institute Genome Sequencing Center for Infectious Disease"/>
            <person name="Wu L."/>
            <person name="Ma J."/>
        </authorList>
    </citation>
    <scope>NUCLEOTIDE SEQUENCE [LARGE SCALE GENOMIC DNA]</scope>
    <source>
        <strain evidence="5">JCM 8201</strain>
    </source>
</reference>
<dbReference type="EMBL" id="BAAATZ010000015">
    <property type="protein sequence ID" value="GAA2729295.1"/>
    <property type="molecule type" value="Genomic_DNA"/>
</dbReference>
<dbReference type="SUPFAM" id="SSF49899">
    <property type="entry name" value="Concanavalin A-like lectins/glucanases"/>
    <property type="match status" value="1"/>
</dbReference>
<proteinExistence type="predicted"/>
<keyword evidence="5" id="KW-1185">Reference proteome</keyword>
<dbReference type="InterPro" id="IPR006558">
    <property type="entry name" value="LamG-like"/>
</dbReference>
<accession>A0ABN3UBT7</accession>
<keyword evidence="1" id="KW-0732">Signal</keyword>